<accession>A0A378TGY9</accession>
<keyword evidence="2" id="KW-0472">Membrane</keyword>
<evidence type="ECO:0000256" key="1">
    <source>
        <dbReference type="SAM" id="MobiDB-lite"/>
    </source>
</evidence>
<dbReference type="Proteomes" id="UP000254978">
    <property type="component" value="Unassembled WGS sequence"/>
</dbReference>
<sequence length="148" mass="16963">MSADKPNLWQYIAFSYGKRLPPSMNRWVAEDLAGQGAVRRHLIRFAIPPLFVLGPIWLLDTSFYVRLEMTAPIYIWAILMALALNKVWRRHRLAQHGLDPNLVDVIKRKRDAHIHEDYVRRFGPRPKTPSGNPTAVRSDTTCGSRSCG</sequence>
<evidence type="ECO:0000313" key="4">
    <source>
        <dbReference type="Proteomes" id="UP000254978"/>
    </source>
</evidence>
<keyword evidence="2" id="KW-1133">Transmembrane helix</keyword>
<dbReference type="AlphaFoldDB" id="A0A378TGY9"/>
<evidence type="ECO:0000313" key="3">
    <source>
        <dbReference type="EMBL" id="STZ59890.1"/>
    </source>
</evidence>
<evidence type="ECO:0000256" key="2">
    <source>
        <dbReference type="SAM" id="Phobius"/>
    </source>
</evidence>
<protein>
    <submittedName>
        <fullName evidence="3">Membrane protein</fullName>
    </submittedName>
</protein>
<organism evidence="3 4">
    <name type="scientific">Mycolicibacterium tokaiense</name>
    <dbReference type="NCBI Taxonomy" id="39695"/>
    <lineage>
        <taxon>Bacteria</taxon>
        <taxon>Bacillati</taxon>
        <taxon>Actinomycetota</taxon>
        <taxon>Actinomycetes</taxon>
        <taxon>Mycobacteriales</taxon>
        <taxon>Mycobacteriaceae</taxon>
        <taxon>Mycolicibacterium</taxon>
    </lineage>
</organism>
<feature type="compositionally biased region" description="Polar residues" evidence="1">
    <location>
        <begin position="129"/>
        <end position="148"/>
    </location>
</feature>
<name>A0A378TGY9_9MYCO</name>
<keyword evidence="2" id="KW-0812">Transmembrane</keyword>
<dbReference type="EMBL" id="UGQT01000001">
    <property type="protein sequence ID" value="STZ59890.1"/>
    <property type="molecule type" value="Genomic_DNA"/>
</dbReference>
<reference evidence="3 4" key="1">
    <citation type="submission" date="2018-06" db="EMBL/GenBank/DDBJ databases">
        <authorList>
            <consortium name="Pathogen Informatics"/>
            <person name="Doyle S."/>
        </authorList>
    </citation>
    <scope>NUCLEOTIDE SEQUENCE [LARGE SCALE GENOMIC DNA]</scope>
    <source>
        <strain evidence="3 4">NCTC10821</strain>
    </source>
</reference>
<proteinExistence type="predicted"/>
<feature type="transmembrane region" description="Helical" evidence="2">
    <location>
        <begin position="42"/>
        <end position="59"/>
    </location>
</feature>
<gene>
    <name evidence="3" type="ORF">NCTC10821_03428</name>
</gene>
<feature type="region of interest" description="Disordered" evidence="1">
    <location>
        <begin position="121"/>
        <end position="148"/>
    </location>
</feature>
<feature type="transmembrane region" description="Helical" evidence="2">
    <location>
        <begin position="71"/>
        <end position="88"/>
    </location>
</feature>
<dbReference type="InterPro" id="IPR035197">
    <property type="entry name" value="DUF5313"/>
</dbReference>
<keyword evidence="4" id="KW-1185">Reference proteome</keyword>
<dbReference type="Pfam" id="PF17240">
    <property type="entry name" value="DUF5313"/>
    <property type="match status" value="1"/>
</dbReference>